<dbReference type="InterPro" id="IPR000182">
    <property type="entry name" value="GNAT_dom"/>
</dbReference>
<proteinExistence type="predicted"/>
<evidence type="ECO:0000313" key="2">
    <source>
        <dbReference type="EMBL" id="EMC23597.1"/>
    </source>
</evidence>
<dbReference type="InterPro" id="IPR016181">
    <property type="entry name" value="Acyl_CoA_acyltransferase"/>
</dbReference>
<comment type="caution">
    <text evidence="2">The sequence shown here is derived from an EMBL/GenBank/DDBJ whole genome shotgun (WGS) entry which is preliminary data.</text>
</comment>
<evidence type="ECO:0000313" key="3">
    <source>
        <dbReference type="Proteomes" id="UP000011676"/>
    </source>
</evidence>
<accession>A0A829BQ05</accession>
<dbReference type="AlphaFoldDB" id="A0A829BQ05"/>
<name>A0A829BQ05_STRMG</name>
<dbReference type="SUPFAM" id="SSF55729">
    <property type="entry name" value="Acyl-CoA N-acyltransferases (Nat)"/>
    <property type="match status" value="1"/>
</dbReference>
<dbReference type="CDD" id="cd04301">
    <property type="entry name" value="NAT_SF"/>
    <property type="match status" value="1"/>
</dbReference>
<gene>
    <name evidence="2" type="ORF">SMU82_06569</name>
</gene>
<protein>
    <recommendedName>
        <fullName evidence="1">N-acetyltransferase domain-containing protein</fullName>
    </recommendedName>
</protein>
<dbReference type="Pfam" id="PF13508">
    <property type="entry name" value="Acetyltransf_7"/>
    <property type="match status" value="1"/>
</dbReference>
<dbReference type="GO" id="GO:0016747">
    <property type="term" value="F:acyltransferase activity, transferring groups other than amino-acyl groups"/>
    <property type="evidence" value="ECO:0007669"/>
    <property type="project" value="InterPro"/>
</dbReference>
<reference evidence="2 3" key="1">
    <citation type="journal article" date="2013" name="Mol. Biol. Evol.">
        <title>Evolutionary and population genomics of the cavity causing bacteria Streptococcus mutans.</title>
        <authorList>
            <person name="Cornejo O.E."/>
            <person name="Lefebure T."/>
            <person name="Pavinski Bitar P.D."/>
            <person name="Lang P."/>
            <person name="Richards V.P."/>
            <person name="Eilertson K."/>
            <person name="Do T."/>
            <person name="Beighton D."/>
            <person name="Zeng L."/>
            <person name="Ahn S.J."/>
            <person name="Burne R.A."/>
            <person name="Siepel A."/>
            <person name="Bustamante C.D."/>
            <person name="Stanhope M.J."/>
        </authorList>
    </citation>
    <scope>NUCLEOTIDE SEQUENCE [LARGE SCALE GENOMIC DNA]</scope>
    <source>
        <strain evidence="2 3">SM6</strain>
    </source>
</reference>
<dbReference type="PROSITE" id="PS51186">
    <property type="entry name" value="GNAT"/>
    <property type="match status" value="1"/>
</dbReference>
<feature type="domain" description="N-acetyltransferase" evidence="1">
    <location>
        <begin position="1"/>
        <end position="158"/>
    </location>
</feature>
<dbReference type="EMBL" id="AHSR01000027">
    <property type="protein sequence ID" value="EMC23597.1"/>
    <property type="molecule type" value="Genomic_DNA"/>
</dbReference>
<sequence>MTLAQQKVKFFSKAYHDVKRLYLSAFPPRERFPYFCLLLNSLRSLVTCYAYYDKERFVGFAYIIESKEQVFILFLAVNGSVRSKGYGSMILAQIREYAGKKPLILTIEPVEKDAPNSEQRRQWLSFYERNGYQLTSHYYYEGQERYQILTTEQSIDLERFQKLVKRAVLGLVPITVQ</sequence>
<dbReference type="RefSeq" id="WP_002296323.1">
    <property type="nucleotide sequence ID" value="NZ_AHSR01000027.1"/>
</dbReference>
<dbReference type="Proteomes" id="UP000011676">
    <property type="component" value="Unassembled WGS sequence"/>
</dbReference>
<evidence type="ECO:0000259" key="1">
    <source>
        <dbReference type="PROSITE" id="PS51186"/>
    </source>
</evidence>
<dbReference type="Gene3D" id="3.40.630.30">
    <property type="match status" value="1"/>
</dbReference>
<organism evidence="2 3">
    <name type="scientific">Streptococcus mutans SM6</name>
    <dbReference type="NCBI Taxonomy" id="857119"/>
    <lineage>
        <taxon>Bacteria</taxon>
        <taxon>Bacillati</taxon>
        <taxon>Bacillota</taxon>
        <taxon>Bacilli</taxon>
        <taxon>Lactobacillales</taxon>
        <taxon>Streptococcaceae</taxon>
        <taxon>Streptococcus</taxon>
    </lineage>
</organism>